<gene>
    <name evidence="1" type="ORF">RFULGI_LOCUS6109</name>
</gene>
<dbReference type="Proteomes" id="UP000789396">
    <property type="component" value="Unassembled WGS sequence"/>
</dbReference>
<evidence type="ECO:0000313" key="1">
    <source>
        <dbReference type="EMBL" id="CAG8587667.1"/>
    </source>
</evidence>
<sequence>PLAIKTVNAIKKLQNYFKKKNKLLKAVKLLTLKAVKLLTLKAVKLLILKAVKLLAVKSR</sequence>
<organism evidence="1 2">
    <name type="scientific">Racocetra fulgida</name>
    <dbReference type="NCBI Taxonomy" id="60492"/>
    <lineage>
        <taxon>Eukaryota</taxon>
        <taxon>Fungi</taxon>
        <taxon>Fungi incertae sedis</taxon>
        <taxon>Mucoromycota</taxon>
        <taxon>Glomeromycotina</taxon>
        <taxon>Glomeromycetes</taxon>
        <taxon>Diversisporales</taxon>
        <taxon>Gigasporaceae</taxon>
        <taxon>Racocetra</taxon>
    </lineage>
</organism>
<protein>
    <submittedName>
        <fullName evidence="1">11598_t:CDS:1</fullName>
    </submittedName>
</protein>
<reference evidence="1" key="1">
    <citation type="submission" date="2021-06" db="EMBL/GenBank/DDBJ databases">
        <authorList>
            <person name="Kallberg Y."/>
            <person name="Tangrot J."/>
            <person name="Rosling A."/>
        </authorList>
    </citation>
    <scope>NUCLEOTIDE SEQUENCE</scope>
    <source>
        <strain evidence="1">IN212</strain>
    </source>
</reference>
<evidence type="ECO:0000313" key="2">
    <source>
        <dbReference type="Proteomes" id="UP000789396"/>
    </source>
</evidence>
<proteinExistence type="predicted"/>
<comment type="caution">
    <text evidence="1">The sequence shown here is derived from an EMBL/GenBank/DDBJ whole genome shotgun (WGS) entry which is preliminary data.</text>
</comment>
<dbReference type="AlphaFoldDB" id="A0A9N9C4L7"/>
<keyword evidence="2" id="KW-1185">Reference proteome</keyword>
<accession>A0A9N9C4L7</accession>
<feature type="non-terminal residue" evidence="1">
    <location>
        <position position="1"/>
    </location>
</feature>
<name>A0A9N9C4L7_9GLOM</name>
<dbReference type="EMBL" id="CAJVPZ010007534">
    <property type="protein sequence ID" value="CAG8587667.1"/>
    <property type="molecule type" value="Genomic_DNA"/>
</dbReference>